<dbReference type="eggNOG" id="COG4586">
    <property type="taxonomic scope" value="Bacteria"/>
</dbReference>
<dbReference type="SUPFAM" id="SSF52540">
    <property type="entry name" value="P-loop containing nucleoside triphosphate hydrolases"/>
    <property type="match status" value="1"/>
</dbReference>
<gene>
    <name evidence="7" type="ORF">SAMN04489713_107283</name>
</gene>
<dbReference type="InterPro" id="IPR003439">
    <property type="entry name" value="ABC_transporter-like_ATP-bd"/>
</dbReference>
<comment type="subcellular location">
    <subcellularLocation>
        <location evidence="1">Cell membrane</location>
        <topology evidence="1">Peripheral membrane protein</topology>
    </subcellularLocation>
</comment>
<dbReference type="STRING" id="1993.SAMN04489713_107283"/>
<evidence type="ECO:0000259" key="6">
    <source>
        <dbReference type="PROSITE" id="PS50893"/>
    </source>
</evidence>
<organism evidence="7 8">
    <name type="scientific">Actinomadura madurae</name>
    <dbReference type="NCBI Taxonomy" id="1993"/>
    <lineage>
        <taxon>Bacteria</taxon>
        <taxon>Bacillati</taxon>
        <taxon>Actinomycetota</taxon>
        <taxon>Actinomycetes</taxon>
        <taxon>Streptosporangiales</taxon>
        <taxon>Thermomonosporaceae</taxon>
        <taxon>Actinomadura</taxon>
    </lineage>
</organism>
<dbReference type="GO" id="GO:0046677">
    <property type="term" value="P:response to antibiotic"/>
    <property type="evidence" value="ECO:0007669"/>
    <property type="project" value="UniProtKB-KW"/>
</dbReference>
<keyword evidence="8" id="KW-1185">Reference proteome</keyword>
<reference evidence="7 8" key="1">
    <citation type="submission" date="2016-10" db="EMBL/GenBank/DDBJ databases">
        <authorList>
            <person name="de Groot N.N."/>
        </authorList>
    </citation>
    <scope>NUCLEOTIDE SEQUENCE [LARGE SCALE GENOMIC DNA]</scope>
    <source>
        <strain evidence="7 8">DSM 43067</strain>
    </source>
</reference>
<dbReference type="PANTHER" id="PTHR42711">
    <property type="entry name" value="ABC TRANSPORTER ATP-BINDING PROTEIN"/>
    <property type="match status" value="1"/>
</dbReference>
<evidence type="ECO:0000313" key="8">
    <source>
        <dbReference type="Proteomes" id="UP000183413"/>
    </source>
</evidence>
<dbReference type="AlphaFoldDB" id="A0A1I5IE05"/>
<protein>
    <submittedName>
        <fullName evidence="7">ABC-2 type transport system ATP-binding protein</fullName>
    </submittedName>
</protein>
<dbReference type="SMART" id="SM00382">
    <property type="entry name" value="AAA"/>
    <property type="match status" value="1"/>
</dbReference>
<sequence>MGTFGKPSTLRAVQPVNEIQEGRWTPLPRGTASGGGPAITVRDLRRSFTVPVRDAGLGAAIAGVVRRRTRRVLAVDGVSFDIHAGEIVGFLGPNGAGKTTTLKLLTGLLHPTGGQVRVLGHVPARRRPDYLTKITLVAGNRNQLQWDLPVDDSFELNRAVYRIPHRDYRRIRDELVEALEIGPLLRKPVRNLSLGERMKVEFTGSLLHRPAVLFLDEPTLGLDIVMQRRIRAFVGGYAARHGATVLMTSHYMADIEALCRRVIIIDGGRILLDDRLAGVGARFGSMKEVDVILNGPADLSRYGLVTRVEPGRVRLRIPKHDIAAATWHLLANHPVVDLSISDPPIEDLIATIFANRGRR</sequence>
<dbReference type="Gene3D" id="3.40.50.300">
    <property type="entry name" value="P-loop containing nucleotide triphosphate hydrolases"/>
    <property type="match status" value="1"/>
</dbReference>
<evidence type="ECO:0000313" key="7">
    <source>
        <dbReference type="EMBL" id="SFO58753.1"/>
    </source>
</evidence>
<dbReference type="PROSITE" id="PS50893">
    <property type="entry name" value="ABC_TRANSPORTER_2"/>
    <property type="match status" value="1"/>
</dbReference>
<feature type="domain" description="ABC transporter" evidence="6">
    <location>
        <begin position="59"/>
        <end position="292"/>
    </location>
</feature>
<dbReference type="InterPro" id="IPR050763">
    <property type="entry name" value="ABC_transporter_ATP-binding"/>
</dbReference>
<evidence type="ECO:0000256" key="4">
    <source>
        <dbReference type="ARBA" id="ARBA00022840"/>
    </source>
</evidence>
<dbReference type="EMBL" id="FOVH01000007">
    <property type="protein sequence ID" value="SFO58753.1"/>
    <property type="molecule type" value="Genomic_DNA"/>
</dbReference>
<evidence type="ECO:0000256" key="3">
    <source>
        <dbReference type="ARBA" id="ARBA00022741"/>
    </source>
</evidence>
<keyword evidence="2" id="KW-0813">Transport</keyword>
<dbReference type="InterPro" id="IPR027417">
    <property type="entry name" value="P-loop_NTPase"/>
</dbReference>
<dbReference type="GO" id="GO:0005886">
    <property type="term" value="C:plasma membrane"/>
    <property type="evidence" value="ECO:0007669"/>
    <property type="project" value="UniProtKB-SubCell"/>
</dbReference>
<accession>A0A1I5IE05</accession>
<evidence type="ECO:0000256" key="5">
    <source>
        <dbReference type="ARBA" id="ARBA00023251"/>
    </source>
</evidence>
<keyword evidence="3" id="KW-0547">Nucleotide-binding</keyword>
<name>A0A1I5IE05_9ACTN</name>
<dbReference type="GO" id="GO:0016887">
    <property type="term" value="F:ATP hydrolysis activity"/>
    <property type="evidence" value="ECO:0007669"/>
    <property type="project" value="InterPro"/>
</dbReference>
<dbReference type="Proteomes" id="UP000183413">
    <property type="component" value="Unassembled WGS sequence"/>
</dbReference>
<evidence type="ECO:0000256" key="1">
    <source>
        <dbReference type="ARBA" id="ARBA00004202"/>
    </source>
</evidence>
<dbReference type="GO" id="GO:0005524">
    <property type="term" value="F:ATP binding"/>
    <property type="evidence" value="ECO:0007669"/>
    <property type="project" value="UniProtKB-KW"/>
</dbReference>
<proteinExistence type="predicted"/>
<dbReference type="OrthoDB" id="9804819at2"/>
<dbReference type="PANTHER" id="PTHR42711:SF4">
    <property type="entry name" value="ABC TRANSPORTER RELATED"/>
    <property type="match status" value="1"/>
</dbReference>
<keyword evidence="5" id="KW-0046">Antibiotic resistance</keyword>
<dbReference type="InterPro" id="IPR003593">
    <property type="entry name" value="AAA+_ATPase"/>
</dbReference>
<evidence type="ECO:0000256" key="2">
    <source>
        <dbReference type="ARBA" id="ARBA00022448"/>
    </source>
</evidence>
<keyword evidence="4 7" id="KW-0067">ATP-binding</keyword>
<dbReference type="Pfam" id="PF00005">
    <property type="entry name" value="ABC_tran"/>
    <property type="match status" value="1"/>
</dbReference>
<dbReference type="InParanoid" id="A0A1I5IE05"/>